<feature type="compositionally biased region" description="Low complexity" evidence="1">
    <location>
        <begin position="405"/>
        <end position="417"/>
    </location>
</feature>
<dbReference type="InterPro" id="IPR057678">
    <property type="entry name" value="DUF7918"/>
</dbReference>
<dbReference type="Pfam" id="PF25534">
    <property type="entry name" value="DUF7918"/>
    <property type="match status" value="1"/>
</dbReference>
<feature type="compositionally biased region" description="Low complexity" evidence="1">
    <location>
        <begin position="107"/>
        <end position="119"/>
    </location>
</feature>
<feature type="compositionally biased region" description="Low complexity" evidence="1">
    <location>
        <begin position="304"/>
        <end position="334"/>
    </location>
</feature>
<name>A0A8H3ELQ1_9LECA</name>
<feature type="compositionally biased region" description="Acidic residues" evidence="1">
    <location>
        <begin position="570"/>
        <end position="580"/>
    </location>
</feature>
<feature type="compositionally biased region" description="Polar residues" evidence="1">
    <location>
        <begin position="475"/>
        <end position="486"/>
    </location>
</feature>
<feature type="region of interest" description="Disordered" evidence="1">
    <location>
        <begin position="772"/>
        <end position="933"/>
    </location>
</feature>
<keyword evidence="4" id="KW-1185">Reference proteome</keyword>
<feature type="compositionally biased region" description="Low complexity" evidence="1">
    <location>
        <begin position="244"/>
        <end position="255"/>
    </location>
</feature>
<feature type="compositionally biased region" description="Low complexity" evidence="1">
    <location>
        <begin position="463"/>
        <end position="474"/>
    </location>
</feature>
<evidence type="ECO:0000256" key="1">
    <source>
        <dbReference type="SAM" id="MobiDB-lite"/>
    </source>
</evidence>
<comment type="caution">
    <text evidence="3">The sequence shown here is derived from an EMBL/GenBank/DDBJ whole genome shotgun (WGS) entry which is preliminary data.</text>
</comment>
<feature type="compositionally biased region" description="Polar residues" evidence="1">
    <location>
        <begin position="798"/>
        <end position="812"/>
    </location>
</feature>
<feature type="compositionally biased region" description="Gly residues" evidence="1">
    <location>
        <begin position="822"/>
        <end position="836"/>
    </location>
</feature>
<dbReference type="AlphaFoldDB" id="A0A8H3ELQ1"/>
<feature type="region of interest" description="Disordered" evidence="1">
    <location>
        <begin position="671"/>
        <end position="745"/>
    </location>
</feature>
<feature type="region of interest" description="Disordered" evidence="1">
    <location>
        <begin position="563"/>
        <end position="582"/>
    </location>
</feature>
<feature type="compositionally biased region" description="Low complexity" evidence="1">
    <location>
        <begin position="677"/>
        <end position="693"/>
    </location>
</feature>
<feature type="compositionally biased region" description="Polar residues" evidence="1">
    <location>
        <begin position="384"/>
        <end position="404"/>
    </location>
</feature>
<proteinExistence type="predicted"/>
<organism evidence="3 4">
    <name type="scientific">Heterodermia speciosa</name>
    <dbReference type="NCBI Taxonomy" id="116794"/>
    <lineage>
        <taxon>Eukaryota</taxon>
        <taxon>Fungi</taxon>
        <taxon>Dikarya</taxon>
        <taxon>Ascomycota</taxon>
        <taxon>Pezizomycotina</taxon>
        <taxon>Lecanoromycetes</taxon>
        <taxon>OSLEUM clade</taxon>
        <taxon>Lecanoromycetidae</taxon>
        <taxon>Caliciales</taxon>
        <taxon>Physciaceae</taxon>
        <taxon>Heterodermia</taxon>
    </lineage>
</organism>
<feature type="compositionally biased region" description="Low complexity" evidence="1">
    <location>
        <begin position="492"/>
        <end position="501"/>
    </location>
</feature>
<dbReference type="EMBL" id="CAJPDS010000006">
    <property type="protein sequence ID" value="CAF9908202.1"/>
    <property type="molecule type" value="Genomic_DNA"/>
</dbReference>
<feature type="compositionally biased region" description="Polar residues" evidence="1">
    <location>
        <begin position="871"/>
        <end position="888"/>
    </location>
</feature>
<feature type="compositionally biased region" description="Polar residues" evidence="1">
    <location>
        <begin position="335"/>
        <end position="353"/>
    </location>
</feature>
<dbReference type="Proteomes" id="UP000664521">
    <property type="component" value="Unassembled WGS sequence"/>
</dbReference>
<evidence type="ECO:0000259" key="2">
    <source>
        <dbReference type="Pfam" id="PF25534"/>
    </source>
</evidence>
<evidence type="ECO:0000313" key="3">
    <source>
        <dbReference type="EMBL" id="CAF9908202.1"/>
    </source>
</evidence>
<feature type="compositionally biased region" description="Low complexity" evidence="1">
    <location>
        <begin position="857"/>
        <end position="866"/>
    </location>
</feature>
<sequence length="933" mass="99274">MDGEYQCNRNRQDLEIPDEILTPKSAEVDFRVRQKEERQPDGTFIGNQWKFRELAIVTNDSMNGAPSASFDLQSIGTIEVVVLRCYPMIKPIKPAFSQNFRQRVPTSVASPNTSSSNESWSDDNRSQPGLGGFFDGTDNDIQREPTLMHFGGDASWDNTGQGWDNGQTWQQQSHSPHWNDVTTNNNTSTPGQGQAASGQWDNGSSQSPAVDRSVSRSHNGSKRSRRSSLTVDIPHASSPGVARGSQQGAQSSTQSPTVVVNVYQPGVASVPSPAHSGWHPLGAAGNTQSPNTTALPPPVEQKSSKGSESSGSKHSGSGSSSSNNNSVANNENANDNWQNTTSGAQDWGTNTQEMPKIPGAWGAQENPPQGPSQWNENGNNHNNWSTPSNQHQANQTGNGQTGWDNGNHNNNNTSTGHAFQQNNLDNGAKNAAGGWNEGWTKNNNGPPHQIAGGTLPQQSTWENSNGAGNASRNGTTQWNQNQQDLGQNWAPAGNDNGNAGAQSWNNFGNVQPASVKQYHSSPGMAPGFVPSATADRAAFHQYLANGQPPVMPISLQPKPYWSKWKAGPDPEPEPEPEPEEGPIHQIPMDVAQRHWMSHQVLLGKPATYMHKTSKPKYIDTHENPYAVFVFHYRSKEVLEKMLSMKIVDSEQEEKDRLSVLSKEELIEQLLKTKSTADSQKVSSSQTDSSSVRLSSKDTVTHNDNGPADSGPGFGGLLANKLSQVAAKNDASSDKPTTNPELLWSRPVNPGLGISTLPIASTNDNVTGWLNNSRRGHVGSPFTGPPQAAWAPANGGGQTNSPVGSPPQTNWSGNAGPRYTMSGGNGAGPWSTSGGGPAPNATSPWLGNNNGNGGQSGGSWNQNSNAGYRQGLSPNDSRKNSGNSHNNVPFEQHAASWNNGGGNGNGSQNDGGWTNGNGGTDTQAGASAPPASGW</sequence>
<feature type="region of interest" description="Disordered" evidence="1">
    <location>
        <begin position="271"/>
        <end position="505"/>
    </location>
</feature>
<feature type="domain" description="DUF7918" evidence="2">
    <location>
        <begin position="584"/>
        <end position="642"/>
    </location>
</feature>
<feature type="compositionally biased region" description="Polar residues" evidence="1">
    <location>
        <begin position="285"/>
        <end position="294"/>
    </location>
</feature>
<gene>
    <name evidence="3" type="ORF">HETSPECPRED_008015</name>
</gene>
<protein>
    <recommendedName>
        <fullName evidence="2">DUF7918 domain-containing protein</fullName>
    </recommendedName>
</protein>
<feature type="region of interest" description="Disordered" evidence="1">
    <location>
        <begin position="104"/>
        <end position="256"/>
    </location>
</feature>
<feature type="compositionally biased region" description="Polar residues" evidence="1">
    <location>
        <begin position="156"/>
        <end position="208"/>
    </location>
</feature>
<evidence type="ECO:0000313" key="4">
    <source>
        <dbReference type="Proteomes" id="UP000664521"/>
    </source>
</evidence>
<reference evidence="3" key="1">
    <citation type="submission" date="2021-03" db="EMBL/GenBank/DDBJ databases">
        <authorList>
            <person name="Tagirdzhanova G."/>
        </authorList>
    </citation>
    <scope>NUCLEOTIDE SEQUENCE</scope>
</reference>
<dbReference type="OrthoDB" id="5423516at2759"/>
<accession>A0A8H3ELQ1</accession>